<accession>A0A5B8A256</accession>
<dbReference type="EMBL" id="CP040896">
    <property type="protein sequence ID" value="QDA61360.1"/>
    <property type="molecule type" value="Genomic_DNA"/>
</dbReference>
<evidence type="ECO:0000259" key="2">
    <source>
        <dbReference type="Pfam" id="PF14129"/>
    </source>
</evidence>
<evidence type="ECO:0000313" key="4">
    <source>
        <dbReference type="Proteomes" id="UP000305398"/>
    </source>
</evidence>
<proteinExistence type="predicted"/>
<feature type="chain" id="PRO_5022713497" evidence="1">
    <location>
        <begin position="18"/>
        <end position="125"/>
    </location>
</feature>
<protein>
    <submittedName>
        <fullName evidence="3">DUF4296 domain-containing protein</fullName>
    </submittedName>
</protein>
<dbReference type="RefSeq" id="WP_139516534.1">
    <property type="nucleotide sequence ID" value="NZ_CP040896.1"/>
</dbReference>
<keyword evidence="4" id="KW-1185">Reference proteome</keyword>
<evidence type="ECO:0000313" key="3">
    <source>
        <dbReference type="EMBL" id="QDA61360.1"/>
    </source>
</evidence>
<dbReference type="InterPro" id="IPR025381">
    <property type="entry name" value="DUF4296"/>
</dbReference>
<dbReference type="Proteomes" id="UP000305398">
    <property type="component" value="Chromosome"/>
</dbReference>
<evidence type="ECO:0000256" key="1">
    <source>
        <dbReference type="SAM" id="SignalP"/>
    </source>
</evidence>
<name>A0A5B8A256_9BACT</name>
<dbReference type="AlphaFoldDB" id="A0A5B8A256"/>
<dbReference type="KEGG" id="hyj:FHG12_15205"/>
<dbReference type="Pfam" id="PF14129">
    <property type="entry name" value="DUF4296"/>
    <property type="match status" value="1"/>
</dbReference>
<feature type="signal peptide" evidence="1">
    <location>
        <begin position="1"/>
        <end position="17"/>
    </location>
</feature>
<organism evidence="3 4">
    <name type="scientific">Hymenobacter jejuensis</name>
    <dbReference type="NCBI Taxonomy" id="2502781"/>
    <lineage>
        <taxon>Bacteria</taxon>
        <taxon>Pseudomonadati</taxon>
        <taxon>Bacteroidota</taxon>
        <taxon>Cytophagia</taxon>
        <taxon>Cytophagales</taxon>
        <taxon>Hymenobacteraceae</taxon>
        <taxon>Hymenobacter</taxon>
    </lineage>
</organism>
<sequence length="125" mass="14276">MKKLPASFLLFLSLALACCQRPEEPTPPARLLPKEQMESLLTELHILEARVDAVNLPQDSARALYNTLQKEVFQRRGITDSVFKQSYRYYAIHNKDLDNIYGSVIDSLTKREEKARAATQAKPLK</sequence>
<dbReference type="PROSITE" id="PS51257">
    <property type="entry name" value="PROKAR_LIPOPROTEIN"/>
    <property type="match status" value="1"/>
</dbReference>
<reference evidence="3 4" key="1">
    <citation type="submission" date="2019-06" db="EMBL/GenBank/DDBJ databases">
        <authorList>
            <person name="Srinivasan S."/>
        </authorList>
    </citation>
    <scope>NUCLEOTIDE SEQUENCE [LARGE SCALE GENOMIC DNA]</scope>
    <source>
        <strain evidence="3 4">17J68-5</strain>
    </source>
</reference>
<gene>
    <name evidence="3" type="ORF">FHG12_15205</name>
</gene>
<keyword evidence="1" id="KW-0732">Signal</keyword>
<feature type="domain" description="DUF4296" evidence="2">
    <location>
        <begin position="28"/>
        <end position="113"/>
    </location>
</feature>
<dbReference type="OrthoDB" id="981921at2"/>